<protein>
    <submittedName>
        <fullName evidence="6">Uncharacterized conserved protein</fullName>
    </submittedName>
</protein>
<evidence type="ECO:0000259" key="5">
    <source>
        <dbReference type="PROSITE" id="PS51891"/>
    </source>
</evidence>
<dbReference type="Gene3D" id="3.90.1590.10">
    <property type="entry name" value="glutathione-dependent formaldehyde- activating enzyme (gfa)"/>
    <property type="match status" value="1"/>
</dbReference>
<sequence length="150" mass="16494">MSGTSTGGCMCGAVRFTAQDVPKKAGICHCEMCRRWTGSALIGVTVALKNLTWDDETHLGRLQSSHWAERGFCTRCGTGMFFRVTMDSDYSGDIELPIGVFDDPDGFEITNEIYIDVKPDSYAYEGQSGRKLMTRAECHAKFGVLAEDAD</sequence>
<keyword evidence="4" id="KW-0456">Lyase</keyword>
<dbReference type="InterPro" id="IPR011057">
    <property type="entry name" value="Mss4-like_sf"/>
</dbReference>
<dbReference type="PANTHER" id="PTHR33337">
    <property type="entry name" value="GFA DOMAIN-CONTAINING PROTEIN"/>
    <property type="match status" value="1"/>
</dbReference>
<dbReference type="RefSeq" id="WP_245823269.1">
    <property type="nucleotide sequence ID" value="NZ_FZON01000033.1"/>
</dbReference>
<proteinExistence type="inferred from homology"/>
<dbReference type="EMBL" id="FZON01000033">
    <property type="protein sequence ID" value="SNS79948.1"/>
    <property type="molecule type" value="Genomic_DNA"/>
</dbReference>
<keyword evidence="3" id="KW-0862">Zinc</keyword>
<evidence type="ECO:0000256" key="4">
    <source>
        <dbReference type="ARBA" id="ARBA00023239"/>
    </source>
</evidence>
<accession>A0A239HFX3</accession>
<evidence type="ECO:0000313" key="7">
    <source>
        <dbReference type="Proteomes" id="UP000198440"/>
    </source>
</evidence>
<dbReference type="Proteomes" id="UP000198440">
    <property type="component" value="Unassembled WGS sequence"/>
</dbReference>
<organism evidence="6 7">
    <name type="scientific">Antarctobacter heliothermus</name>
    <dbReference type="NCBI Taxonomy" id="74033"/>
    <lineage>
        <taxon>Bacteria</taxon>
        <taxon>Pseudomonadati</taxon>
        <taxon>Pseudomonadota</taxon>
        <taxon>Alphaproteobacteria</taxon>
        <taxon>Rhodobacterales</taxon>
        <taxon>Roseobacteraceae</taxon>
        <taxon>Antarctobacter</taxon>
    </lineage>
</organism>
<dbReference type="GO" id="GO:0016846">
    <property type="term" value="F:carbon-sulfur lyase activity"/>
    <property type="evidence" value="ECO:0007669"/>
    <property type="project" value="InterPro"/>
</dbReference>
<dbReference type="SUPFAM" id="SSF51316">
    <property type="entry name" value="Mss4-like"/>
    <property type="match status" value="1"/>
</dbReference>
<evidence type="ECO:0000256" key="3">
    <source>
        <dbReference type="ARBA" id="ARBA00022833"/>
    </source>
</evidence>
<dbReference type="Pfam" id="PF04828">
    <property type="entry name" value="GFA"/>
    <property type="match status" value="1"/>
</dbReference>
<feature type="domain" description="CENP-V/GFA" evidence="5">
    <location>
        <begin position="5"/>
        <end position="125"/>
    </location>
</feature>
<reference evidence="6 7" key="1">
    <citation type="submission" date="2017-06" db="EMBL/GenBank/DDBJ databases">
        <authorList>
            <person name="Kim H.J."/>
            <person name="Triplett B.A."/>
        </authorList>
    </citation>
    <scope>NUCLEOTIDE SEQUENCE [LARGE SCALE GENOMIC DNA]</scope>
    <source>
        <strain evidence="6 7">DSM 11445</strain>
    </source>
</reference>
<name>A0A239HFX3_9RHOB</name>
<dbReference type="AlphaFoldDB" id="A0A239HFX3"/>
<evidence type="ECO:0000256" key="2">
    <source>
        <dbReference type="ARBA" id="ARBA00022723"/>
    </source>
</evidence>
<dbReference type="PROSITE" id="PS51891">
    <property type="entry name" value="CENP_V_GFA"/>
    <property type="match status" value="1"/>
</dbReference>
<comment type="similarity">
    <text evidence="1">Belongs to the Gfa family.</text>
</comment>
<dbReference type="PANTHER" id="PTHR33337:SF40">
    <property type="entry name" value="CENP-V_GFA DOMAIN-CONTAINING PROTEIN-RELATED"/>
    <property type="match status" value="1"/>
</dbReference>
<evidence type="ECO:0000256" key="1">
    <source>
        <dbReference type="ARBA" id="ARBA00005495"/>
    </source>
</evidence>
<evidence type="ECO:0000313" key="6">
    <source>
        <dbReference type="EMBL" id="SNS79948.1"/>
    </source>
</evidence>
<gene>
    <name evidence="6" type="ORF">SAMN04488078_103332</name>
</gene>
<keyword evidence="2" id="KW-0479">Metal-binding</keyword>
<dbReference type="InterPro" id="IPR006913">
    <property type="entry name" value="CENP-V/GFA"/>
</dbReference>
<dbReference type="GO" id="GO:0046872">
    <property type="term" value="F:metal ion binding"/>
    <property type="evidence" value="ECO:0007669"/>
    <property type="project" value="UniProtKB-KW"/>
</dbReference>